<accession>A0A5S9F4L8</accession>
<keyword evidence="4" id="KW-1185">Reference proteome</keyword>
<feature type="compositionally biased region" description="Acidic residues" evidence="1">
    <location>
        <begin position="178"/>
        <end position="190"/>
    </location>
</feature>
<keyword evidence="2" id="KW-0472">Membrane</keyword>
<dbReference type="KEGG" id="uam:UABAM_04062"/>
<sequence>MMNKCRKCSNKLLPQVTICEKCAMPVLFEPESNHFPRPSHFLKQMKQAAIDAIKDTKPIPLFDDEDDSGLKSLSTAEVYAESGMDIINDESSEFTVELPEEPQPTKQEEAQAKKKKKTAYKTISIPLFDDRKSTGRLSQIDELEDDESEELIISDLEDDEVEDLGYEPEIVGYGNSEEQQEEAQEDESDGETFSTSGIDIDMEYMPLPGEESAEESTEESSEETTQEEQPKQVEPKKTQIKITNDNKQTQKISRVAQQGKLKVEYIDGYPDTWEWVLFENDTENRFGYQISGREKETGHYDFLVFPDESISSDSIMSKISDQQKTEIASLLRQGKMMESVRQLRKNFKILSIRQAQKIIKKFARQEKCKVQNFEMVIDSLPAKNKKVILRILRQGKTLEAIYLFRSMTKMGLKESREQIEYLCEKERLNYNPMQVTTEHLMIKKNSVDGLVIIIRLILLAFISLIVWMFFF</sequence>
<evidence type="ECO:0000313" key="4">
    <source>
        <dbReference type="Proteomes" id="UP000326354"/>
    </source>
</evidence>
<evidence type="ECO:0000256" key="1">
    <source>
        <dbReference type="SAM" id="MobiDB-lite"/>
    </source>
</evidence>
<feature type="transmembrane region" description="Helical" evidence="2">
    <location>
        <begin position="450"/>
        <end position="470"/>
    </location>
</feature>
<keyword evidence="2" id="KW-0812">Transmembrane</keyword>
<feature type="compositionally biased region" description="Acidic residues" evidence="1">
    <location>
        <begin position="211"/>
        <end position="226"/>
    </location>
</feature>
<reference evidence="3 4" key="1">
    <citation type="submission" date="2019-08" db="EMBL/GenBank/DDBJ databases">
        <title>Complete genome sequence of Candidatus Uab amorphum.</title>
        <authorList>
            <person name="Shiratori T."/>
            <person name="Suzuki S."/>
            <person name="Kakizawa Y."/>
            <person name="Ishida K."/>
        </authorList>
    </citation>
    <scope>NUCLEOTIDE SEQUENCE [LARGE SCALE GENOMIC DNA]</scope>
    <source>
        <strain evidence="3 4">SRT547</strain>
    </source>
</reference>
<protein>
    <recommendedName>
        <fullName evidence="5">Ribosomal protein L7/L12 C-terminal domain-containing protein</fullName>
    </recommendedName>
</protein>
<dbReference type="Proteomes" id="UP000326354">
    <property type="component" value="Chromosome"/>
</dbReference>
<dbReference type="AlphaFoldDB" id="A0A5S9F4L8"/>
<gene>
    <name evidence="3" type="ORF">UABAM_04062</name>
</gene>
<dbReference type="RefSeq" id="WP_151969777.1">
    <property type="nucleotide sequence ID" value="NZ_AP019860.1"/>
</dbReference>
<keyword evidence="2" id="KW-1133">Transmembrane helix</keyword>
<organism evidence="3 4">
    <name type="scientific">Uabimicrobium amorphum</name>
    <dbReference type="NCBI Taxonomy" id="2596890"/>
    <lineage>
        <taxon>Bacteria</taxon>
        <taxon>Pseudomonadati</taxon>
        <taxon>Planctomycetota</taxon>
        <taxon>Candidatus Uabimicrobiia</taxon>
        <taxon>Candidatus Uabimicrobiales</taxon>
        <taxon>Candidatus Uabimicrobiaceae</taxon>
        <taxon>Candidatus Uabimicrobium</taxon>
    </lineage>
</organism>
<feature type="compositionally biased region" description="Acidic residues" evidence="1">
    <location>
        <begin position="141"/>
        <end position="166"/>
    </location>
</feature>
<feature type="compositionally biased region" description="Basic and acidic residues" evidence="1">
    <location>
        <begin position="228"/>
        <end position="237"/>
    </location>
</feature>
<feature type="region of interest" description="Disordered" evidence="1">
    <location>
        <begin position="132"/>
        <end position="245"/>
    </location>
</feature>
<dbReference type="EMBL" id="AP019860">
    <property type="protein sequence ID" value="BBM85688.1"/>
    <property type="molecule type" value="Genomic_DNA"/>
</dbReference>
<evidence type="ECO:0000313" key="3">
    <source>
        <dbReference type="EMBL" id="BBM85688.1"/>
    </source>
</evidence>
<name>A0A5S9F4L8_UABAM</name>
<evidence type="ECO:0000256" key="2">
    <source>
        <dbReference type="SAM" id="Phobius"/>
    </source>
</evidence>
<evidence type="ECO:0008006" key="5">
    <source>
        <dbReference type="Google" id="ProtNLM"/>
    </source>
</evidence>
<proteinExistence type="predicted"/>